<accession>A0A418WK75</accession>
<dbReference type="Proteomes" id="UP000286100">
    <property type="component" value="Unassembled WGS sequence"/>
</dbReference>
<dbReference type="EMBL" id="QYUM01000003">
    <property type="protein sequence ID" value="RJF90415.1"/>
    <property type="molecule type" value="Genomic_DNA"/>
</dbReference>
<reference evidence="2 3" key="1">
    <citation type="submission" date="2018-09" db="EMBL/GenBank/DDBJ databases">
        <authorList>
            <person name="Zhu H."/>
        </authorList>
    </citation>
    <scope>NUCLEOTIDE SEQUENCE [LARGE SCALE GENOMIC DNA]</scope>
    <source>
        <strain evidence="2 3">K2R01-6</strain>
    </source>
</reference>
<sequence>MESLAAFATALQESGLGQWARGSASAYPAANLLHLLGFVLIVGGIGLLDLRIIGLFRALPLRALSRAVTPMAIAGIGLMGASGIVLFAADAATLVVAPLFQWKQALVALALANALGFRLLWNRALADGRAEPPAGARIMALASLLLWLAVAAAGRLIAYA</sequence>
<organism evidence="2 3">
    <name type="scientific">Sphingomonas cavernae</name>
    <dbReference type="NCBI Taxonomy" id="2320861"/>
    <lineage>
        <taxon>Bacteria</taxon>
        <taxon>Pseudomonadati</taxon>
        <taxon>Pseudomonadota</taxon>
        <taxon>Alphaproteobacteria</taxon>
        <taxon>Sphingomonadales</taxon>
        <taxon>Sphingomonadaceae</taxon>
        <taxon>Sphingomonas</taxon>
    </lineage>
</organism>
<keyword evidence="1" id="KW-0812">Transmembrane</keyword>
<proteinExistence type="predicted"/>
<feature type="transmembrane region" description="Helical" evidence="1">
    <location>
        <begin position="106"/>
        <end position="126"/>
    </location>
</feature>
<keyword evidence="3" id="KW-1185">Reference proteome</keyword>
<feature type="transmembrane region" description="Helical" evidence="1">
    <location>
        <begin position="32"/>
        <end position="50"/>
    </location>
</feature>
<dbReference type="OrthoDB" id="7450496at2"/>
<evidence type="ECO:0000256" key="1">
    <source>
        <dbReference type="SAM" id="Phobius"/>
    </source>
</evidence>
<feature type="transmembrane region" description="Helical" evidence="1">
    <location>
        <begin position="138"/>
        <end position="158"/>
    </location>
</feature>
<feature type="transmembrane region" description="Helical" evidence="1">
    <location>
        <begin position="71"/>
        <end position="100"/>
    </location>
</feature>
<evidence type="ECO:0000313" key="2">
    <source>
        <dbReference type="EMBL" id="RJF90415.1"/>
    </source>
</evidence>
<comment type="caution">
    <text evidence="2">The sequence shown here is derived from an EMBL/GenBank/DDBJ whole genome shotgun (WGS) entry which is preliminary data.</text>
</comment>
<keyword evidence="1" id="KW-0472">Membrane</keyword>
<keyword evidence="1" id="KW-1133">Transmembrane helix</keyword>
<gene>
    <name evidence="2" type="ORF">D3876_09210</name>
</gene>
<evidence type="ECO:0000313" key="3">
    <source>
        <dbReference type="Proteomes" id="UP000286100"/>
    </source>
</evidence>
<dbReference type="AlphaFoldDB" id="A0A418WK75"/>
<dbReference type="RefSeq" id="WP_119761594.1">
    <property type="nucleotide sequence ID" value="NZ_QYUM01000003.1"/>
</dbReference>
<name>A0A418WK75_9SPHN</name>
<protein>
    <recommendedName>
        <fullName evidence="4">DUF2214 domain-containing protein</fullName>
    </recommendedName>
</protein>
<evidence type="ECO:0008006" key="4">
    <source>
        <dbReference type="Google" id="ProtNLM"/>
    </source>
</evidence>